<comment type="similarity">
    <text evidence="1 4">Belongs to the IF-3 family.</text>
</comment>
<dbReference type="Proteomes" id="UP000229916">
    <property type="component" value="Unassembled WGS sequence"/>
</dbReference>
<dbReference type="GO" id="GO:0005737">
    <property type="term" value="C:cytoplasm"/>
    <property type="evidence" value="ECO:0007669"/>
    <property type="project" value="UniProtKB-SubCell"/>
</dbReference>
<evidence type="ECO:0000256" key="2">
    <source>
        <dbReference type="ARBA" id="ARBA00022540"/>
    </source>
</evidence>
<dbReference type="Gene3D" id="3.30.110.10">
    <property type="entry name" value="Translation initiation factor 3 (IF-3), C-terminal domain"/>
    <property type="match status" value="1"/>
</dbReference>
<comment type="caution">
    <text evidence="8">The sequence shown here is derived from an EMBL/GenBank/DDBJ whole genome shotgun (WGS) entry which is preliminary data.</text>
</comment>
<evidence type="ECO:0000256" key="3">
    <source>
        <dbReference type="ARBA" id="ARBA00022917"/>
    </source>
</evidence>
<dbReference type="GO" id="GO:0043022">
    <property type="term" value="F:ribosome binding"/>
    <property type="evidence" value="ECO:0007669"/>
    <property type="project" value="TreeGrafter"/>
</dbReference>
<dbReference type="Gene3D" id="3.10.20.80">
    <property type="entry name" value="Translation initiation factor 3 (IF-3), N-terminal domain"/>
    <property type="match status" value="1"/>
</dbReference>
<comment type="subunit">
    <text evidence="4">Monomer.</text>
</comment>
<comment type="function">
    <text evidence="4">IF-3 binds to the 30S ribosomal subunit and shifts the equilibrium between 70S ribosomes and their 50S and 30S subunits in favor of the free subunits, thus enhancing the availability of 30S subunits on which protein synthesis initiation begins.</text>
</comment>
<sequence length="175" mass="20566">MDKSRIFTRINYQIKAEKVRLIDFDGSQIGIVVLNEALNKAEVEGMDLIEIAPQAKPPVCRIYPYDKFKYEQQRKLKESKKKQKEVEIKEIRIRPNIFRGDLDQKIQRINEFLGKMFRIKIVVAFRGRELAHKDIGFALINKVVQNLDHAVNFEREPKFEGRNLIVILTLEKGKK</sequence>
<proteinExistence type="inferred from homology"/>
<evidence type="ECO:0000313" key="9">
    <source>
        <dbReference type="Proteomes" id="UP000229916"/>
    </source>
</evidence>
<dbReference type="FunFam" id="3.10.20.80:FF:000001">
    <property type="entry name" value="Translation initiation factor IF-3"/>
    <property type="match status" value="1"/>
</dbReference>
<name>A0A2M7AMZ8_UNCKA</name>
<organism evidence="8 9">
    <name type="scientific">candidate division WWE3 bacterium CG06_land_8_20_14_3_00_42_16</name>
    <dbReference type="NCBI Taxonomy" id="1975083"/>
    <lineage>
        <taxon>Bacteria</taxon>
        <taxon>Katanobacteria</taxon>
    </lineage>
</organism>
<protein>
    <recommendedName>
        <fullName evidence="4 5">Translation initiation factor IF-3</fullName>
    </recommendedName>
</protein>
<feature type="domain" description="Translation initiation factor 3 N-terminal" evidence="7">
    <location>
        <begin position="10"/>
        <end position="78"/>
    </location>
</feature>
<dbReference type="GO" id="GO:0032790">
    <property type="term" value="P:ribosome disassembly"/>
    <property type="evidence" value="ECO:0007669"/>
    <property type="project" value="TreeGrafter"/>
</dbReference>
<keyword evidence="2 4" id="KW-0396">Initiation factor</keyword>
<dbReference type="Pfam" id="PF00707">
    <property type="entry name" value="IF3_C"/>
    <property type="match status" value="1"/>
</dbReference>
<dbReference type="InterPro" id="IPR036788">
    <property type="entry name" value="T_IF-3_C_sf"/>
</dbReference>
<accession>A0A2M7AMZ8</accession>
<dbReference type="SUPFAM" id="SSF55200">
    <property type="entry name" value="Translation initiation factor IF3, C-terminal domain"/>
    <property type="match status" value="1"/>
</dbReference>
<evidence type="ECO:0000256" key="5">
    <source>
        <dbReference type="NCBIfam" id="TIGR00168"/>
    </source>
</evidence>
<dbReference type="SUPFAM" id="SSF54364">
    <property type="entry name" value="Translation initiation factor IF3, N-terminal domain"/>
    <property type="match status" value="1"/>
</dbReference>
<comment type="subcellular location">
    <subcellularLocation>
        <location evidence="4">Cytoplasm</location>
    </subcellularLocation>
</comment>
<evidence type="ECO:0000256" key="4">
    <source>
        <dbReference type="HAMAP-Rule" id="MF_00080"/>
    </source>
</evidence>
<dbReference type="InterPro" id="IPR001288">
    <property type="entry name" value="Translation_initiation_fac_3"/>
</dbReference>
<dbReference type="InterPro" id="IPR019815">
    <property type="entry name" value="Translation_initiation_fac_3_C"/>
</dbReference>
<keyword evidence="3 4" id="KW-0648">Protein biosynthesis</keyword>
<dbReference type="HAMAP" id="MF_00080">
    <property type="entry name" value="IF_3"/>
    <property type="match status" value="1"/>
</dbReference>
<dbReference type="AlphaFoldDB" id="A0A2M7AMZ8"/>
<evidence type="ECO:0000313" key="8">
    <source>
        <dbReference type="EMBL" id="PIU68778.1"/>
    </source>
</evidence>
<evidence type="ECO:0000259" key="7">
    <source>
        <dbReference type="Pfam" id="PF05198"/>
    </source>
</evidence>
<evidence type="ECO:0000259" key="6">
    <source>
        <dbReference type="Pfam" id="PF00707"/>
    </source>
</evidence>
<dbReference type="NCBIfam" id="TIGR00168">
    <property type="entry name" value="infC"/>
    <property type="match status" value="1"/>
</dbReference>
<dbReference type="PANTHER" id="PTHR10938:SF0">
    <property type="entry name" value="TRANSLATION INITIATION FACTOR IF-3, MITOCHONDRIAL"/>
    <property type="match status" value="1"/>
</dbReference>
<dbReference type="EMBL" id="PEWD01000055">
    <property type="protein sequence ID" value="PIU68778.1"/>
    <property type="molecule type" value="Genomic_DNA"/>
</dbReference>
<dbReference type="PANTHER" id="PTHR10938">
    <property type="entry name" value="TRANSLATION INITIATION FACTOR IF-3"/>
    <property type="match status" value="1"/>
</dbReference>
<gene>
    <name evidence="4" type="primary">infC</name>
    <name evidence="8" type="ORF">COS81_02660</name>
</gene>
<dbReference type="InterPro" id="IPR036787">
    <property type="entry name" value="T_IF-3_N_sf"/>
</dbReference>
<evidence type="ECO:0000256" key="1">
    <source>
        <dbReference type="ARBA" id="ARBA00005439"/>
    </source>
</evidence>
<reference evidence="9" key="1">
    <citation type="submission" date="2017-09" db="EMBL/GenBank/DDBJ databases">
        <title>Depth-based differentiation of microbial function through sediment-hosted aquifers and enrichment of novel symbionts in the deep terrestrial subsurface.</title>
        <authorList>
            <person name="Probst A.J."/>
            <person name="Ladd B."/>
            <person name="Jarett J.K."/>
            <person name="Geller-Mcgrath D.E."/>
            <person name="Sieber C.M.K."/>
            <person name="Emerson J.B."/>
            <person name="Anantharaman K."/>
            <person name="Thomas B.C."/>
            <person name="Malmstrom R."/>
            <person name="Stieglmeier M."/>
            <person name="Klingl A."/>
            <person name="Woyke T."/>
            <person name="Ryan C.M."/>
            <person name="Banfield J.F."/>
        </authorList>
    </citation>
    <scope>NUCLEOTIDE SEQUENCE [LARGE SCALE GENOMIC DNA]</scope>
</reference>
<dbReference type="InterPro" id="IPR019814">
    <property type="entry name" value="Translation_initiation_fac_3_N"/>
</dbReference>
<dbReference type="Pfam" id="PF05198">
    <property type="entry name" value="IF3_N"/>
    <property type="match status" value="1"/>
</dbReference>
<feature type="domain" description="Translation initiation factor 3 C-terminal" evidence="6">
    <location>
        <begin position="86"/>
        <end position="169"/>
    </location>
</feature>
<dbReference type="GO" id="GO:0003743">
    <property type="term" value="F:translation initiation factor activity"/>
    <property type="evidence" value="ECO:0007669"/>
    <property type="project" value="UniProtKB-UniRule"/>
</dbReference>
<keyword evidence="4" id="KW-0963">Cytoplasm</keyword>